<name>A0ABD0KQF1_9CAEN</name>
<gene>
    <name evidence="1" type="ORF">BaRGS_00019294</name>
</gene>
<reference evidence="1 2" key="1">
    <citation type="journal article" date="2023" name="Sci. Data">
        <title>Genome assembly of the Korean intertidal mud-creeper Batillaria attramentaria.</title>
        <authorList>
            <person name="Patra A.K."/>
            <person name="Ho P.T."/>
            <person name="Jun S."/>
            <person name="Lee S.J."/>
            <person name="Kim Y."/>
            <person name="Won Y.J."/>
        </authorList>
    </citation>
    <scope>NUCLEOTIDE SEQUENCE [LARGE SCALE GENOMIC DNA]</scope>
    <source>
        <strain evidence="1">Wonlab-2016</strain>
    </source>
</reference>
<comment type="caution">
    <text evidence="1">The sequence shown here is derived from an EMBL/GenBank/DDBJ whole genome shotgun (WGS) entry which is preliminary data.</text>
</comment>
<feature type="non-terminal residue" evidence="1">
    <location>
        <position position="1"/>
    </location>
</feature>
<feature type="non-terminal residue" evidence="1">
    <location>
        <position position="128"/>
    </location>
</feature>
<organism evidence="1 2">
    <name type="scientific">Batillaria attramentaria</name>
    <dbReference type="NCBI Taxonomy" id="370345"/>
    <lineage>
        <taxon>Eukaryota</taxon>
        <taxon>Metazoa</taxon>
        <taxon>Spiralia</taxon>
        <taxon>Lophotrochozoa</taxon>
        <taxon>Mollusca</taxon>
        <taxon>Gastropoda</taxon>
        <taxon>Caenogastropoda</taxon>
        <taxon>Sorbeoconcha</taxon>
        <taxon>Cerithioidea</taxon>
        <taxon>Batillariidae</taxon>
        <taxon>Batillaria</taxon>
    </lineage>
</organism>
<evidence type="ECO:0000313" key="2">
    <source>
        <dbReference type="Proteomes" id="UP001519460"/>
    </source>
</evidence>
<dbReference type="AlphaFoldDB" id="A0ABD0KQF1"/>
<sequence length="128" mass="14031">ITRWQGAQQDQSNLPSIQDMRAKAPKLHVLLKRNHERHRTYPPPCCISRHRRFHVCGFAEAASVSAGVGDRVRQGCDIFPAEDSPRAASASVLRCSSLPALLSTALLPLPTVTPRTGEVGGDQLQQLR</sequence>
<keyword evidence="2" id="KW-1185">Reference proteome</keyword>
<protein>
    <submittedName>
        <fullName evidence="1">Uncharacterized protein</fullName>
    </submittedName>
</protein>
<dbReference type="EMBL" id="JACVVK020000137">
    <property type="protein sequence ID" value="KAK7489495.1"/>
    <property type="molecule type" value="Genomic_DNA"/>
</dbReference>
<evidence type="ECO:0000313" key="1">
    <source>
        <dbReference type="EMBL" id="KAK7489495.1"/>
    </source>
</evidence>
<accession>A0ABD0KQF1</accession>
<proteinExistence type="predicted"/>
<dbReference type="Proteomes" id="UP001519460">
    <property type="component" value="Unassembled WGS sequence"/>
</dbReference>